<accession>A0A512RN24</accession>
<keyword evidence="7" id="KW-1185">Reference proteome</keyword>
<dbReference type="OrthoDB" id="9150024at2"/>
<dbReference type="InterPro" id="IPR013324">
    <property type="entry name" value="RNA_pol_sigma_r3/r4-like"/>
</dbReference>
<dbReference type="Proteomes" id="UP000321436">
    <property type="component" value="Unassembled WGS sequence"/>
</dbReference>
<feature type="domain" description="RNA polymerase sigma factor 70 region 4 type 2" evidence="5">
    <location>
        <begin position="134"/>
        <end position="182"/>
    </location>
</feature>
<dbReference type="CDD" id="cd06171">
    <property type="entry name" value="Sigma70_r4"/>
    <property type="match status" value="1"/>
</dbReference>
<dbReference type="SUPFAM" id="SSF88946">
    <property type="entry name" value="Sigma2 domain of RNA polymerase sigma factors"/>
    <property type="match status" value="1"/>
</dbReference>
<dbReference type="GO" id="GO:0016987">
    <property type="term" value="F:sigma factor activity"/>
    <property type="evidence" value="ECO:0007669"/>
    <property type="project" value="UniProtKB-KW"/>
</dbReference>
<evidence type="ECO:0000259" key="5">
    <source>
        <dbReference type="Pfam" id="PF08281"/>
    </source>
</evidence>
<evidence type="ECO:0000313" key="6">
    <source>
        <dbReference type="EMBL" id="GEP97097.1"/>
    </source>
</evidence>
<evidence type="ECO:0000256" key="3">
    <source>
        <dbReference type="ARBA" id="ARBA00023082"/>
    </source>
</evidence>
<evidence type="ECO:0000313" key="7">
    <source>
        <dbReference type="Proteomes" id="UP000321436"/>
    </source>
</evidence>
<dbReference type="Gene3D" id="1.10.10.10">
    <property type="entry name" value="Winged helix-like DNA-binding domain superfamily/Winged helix DNA-binding domain"/>
    <property type="match status" value="1"/>
</dbReference>
<name>A0A512RN24_9BACT</name>
<sequence length="205" mass="23316">MTSSNKILNPGESYASLPDKALWSKLIEGDKDALAFIYRSYFTSLFKYGMKLNPDESLVKDSIHDIFVSIWLSRERLSLTDSIKYYLLASLKRKISAQLQKGQPDGLLEHLSGSEHSPEDALIGEQSGLELRAKLAKVMDQLPPRQKEILHLRFYEGLDPRQTAAIMDLSINSAYVLLSKALNYLKKHSDQIMISLFLLLEVIHY</sequence>
<dbReference type="NCBIfam" id="TIGR02937">
    <property type="entry name" value="sigma70-ECF"/>
    <property type="match status" value="1"/>
</dbReference>
<protein>
    <submittedName>
        <fullName evidence="6">RNA polymerase</fullName>
    </submittedName>
</protein>
<comment type="caution">
    <text evidence="6">The sequence shown here is derived from an EMBL/GenBank/DDBJ whole genome shotgun (WGS) entry which is preliminary data.</text>
</comment>
<dbReference type="InterPro" id="IPR036388">
    <property type="entry name" value="WH-like_DNA-bd_sf"/>
</dbReference>
<comment type="similarity">
    <text evidence="1">Belongs to the sigma-70 factor family. ECF subfamily.</text>
</comment>
<dbReference type="Gene3D" id="1.10.1740.10">
    <property type="match status" value="1"/>
</dbReference>
<organism evidence="6 7">
    <name type="scientific">Chitinophaga cymbidii</name>
    <dbReference type="NCBI Taxonomy" id="1096750"/>
    <lineage>
        <taxon>Bacteria</taxon>
        <taxon>Pseudomonadati</taxon>
        <taxon>Bacteroidota</taxon>
        <taxon>Chitinophagia</taxon>
        <taxon>Chitinophagales</taxon>
        <taxon>Chitinophagaceae</taxon>
        <taxon>Chitinophaga</taxon>
    </lineage>
</organism>
<dbReference type="PANTHER" id="PTHR43133">
    <property type="entry name" value="RNA POLYMERASE ECF-TYPE SIGMA FACTO"/>
    <property type="match status" value="1"/>
</dbReference>
<dbReference type="RefSeq" id="WP_146864344.1">
    <property type="nucleotide sequence ID" value="NZ_BKAU01000004.1"/>
</dbReference>
<dbReference type="InterPro" id="IPR014284">
    <property type="entry name" value="RNA_pol_sigma-70_dom"/>
</dbReference>
<reference evidence="6 7" key="1">
    <citation type="submission" date="2019-07" db="EMBL/GenBank/DDBJ databases">
        <title>Whole genome shotgun sequence of Chitinophaga cymbidii NBRC 109752.</title>
        <authorList>
            <person name="Hosoyama A."/>
            <person name="Uohara A."/>
            <person name="Ohji S."/>
            <person name="Ichikawa N."/>
        </authorList>
    </citation>
    <scope>NUCLEOTIDE SEQUENCE [LARGE SCALE GENOMIC DNA]</scope>
    <source>
        <strain evidence="6 7">NBRC 109752</strain>
    </source>
</reference>
<dbReference type="AlphaFoldDB" id="A0A512RN24"/>
<evidence type="ECO:0000256" key="4">
    <source>
        <dbReference type="ARBA" id="ARBA00023163"/>
    </source>
</evidence>
<dbReference type="Pfam" id="PF08281">
    <property type="entry name" value="Sigma70_r4_2"/>
    <property type="match status" value="1"/>
</dbReference>
<keyword evidence="4" id="KW-0804">Transcription</keyword>
<dbReference type="PANTHER" id="PTHR43133:SF46">
    <property type="entry name" value="RNA POLYMERASE SIGMA-70 FACTOR ECF SUBFAMILY"/>
    <property type="match status" value="1"/>
</dbReference>
<evidence type="ECO:0000256" key="1">
    <source>
        <dbReference type="ARBA" id="ARBA00010641"/>
    </source>
</evidence>
<keyword evidence="2" id="KW-0805">Transcription regulation</keyword>
<proteinExistence type="inferred from homology"/>
<dbReference type="InterPro" id="IPR039425">
    <property type="entry name" value="RNA_pol_sigma-70-like"/>
</dbReference>
<dbReference type="GO" id="GO:0006352">
    <property type="term" value="P:DNA-templated transcription initiation"/>
    <property type="evidence" value="ECO:0007669"/>
    <property type="project" value="InterPro"/>
</dbReference>
<dbReference type="InterPro" id="IPR013325">
    <property type="entry name" value="RNA_pol_sigma_r2"/>
</dbReference>
<dbReference type="GO" id="GO:0003677">
    <property type="term" value="F:DNA binding"/>
    <property type="evidence" value="ECO:0007669"/>
    <property type="project" value="InterPro"/>
</dbReference>
<dbReference type="InterPro" id="IPR013249">
    <property type="entry name" value="RNA_pol_sigma70_r4_t2"/>
</dbReference>
<gene>
    <name evidence="6" type="ORF">CCY01nite_33570</name>
</gene>
<keyword evidence="3" id="KW-0731">Sigma factor</keyword>
<dbReference type="EMBL" id="BKAU01000004">
    <property type="protein sequence ID" value="GEP97097.1"/>
    <property type="molecule type" value="Genomic_DNA"/>
</dbReference>
<evidence type="ECO:0000256" key="2">
    <source>
        <dbReference type="ARBA" id="ARBA00023015"/>
    </source>
</evidence>
<dbReference type="SUPFAM" id="SSF88659">
    <property type="entry name" value="Sigma3 and sigma4 domains of RNA polymerase sigma factors"/>
    <property type="match status" value="1"/>
</dbReference>